<keyword evidence="2" id="KW-1133">Transmembrane helix</keyword>
<dbReference type="AlphaFoldDB" id="A0A7X0JXH4"/>
<dbReference type="RefSeq" id="WP_166843846.1">
    <property type="nucleotide sequence ID" value="NZ_JAAONY010000003.1"/>
</dbReference>
<keyword evidence="2" id="KW-0812">Transmembrane</keyword>
<keyword evidence="5" id="KW-1185">Reference proteome</keyword>
<evidence type="ECO:0000313" key="4">
    <source>
        <dbReference type="EMBL" id="MBB6523086.1"/>
    </source>
</evidence>
<dbReference type="Pfam" id="PF05170">
    <property type="entry name" value="AsmA"/>
    <property type="match status" value="1"/>
</dbReference>
<evidence type="ECO:0000256" key="1">
    <source>
        <dbReference type="SAM" id="Coils"/>
    </source>
</evidence>
<dbReference type="InParanoid" id="A0A7X0JXH4"/>
<feature type="domain" description="AsmA" evidence="3">
    <location>
        <begin position="5"/>
        <end position="179"/>
    </location>
</feature>
<accession>A0A7X0JXH4</accession>
<dbReference type="InterPro" id="IPR007844">
    <property type="entry name" value="AsmA"/>
</dbReference>
<dbReference type="EMBL" id="JACHHT010000003">
    <property type="protein sequence ID" value="MBB6523086.1"/>
    <property type="molecule type" value="Genomic_DNA"/>
</dbReference>
<reference evidence="4 5" key="1">
    <citation type="submission" date="2020-08" db="EMBL/GenBank/DDBJ databases">
        <title>Genomic Encyclopedia of Type Strains, Phase IV (KMG-IV): sequencing the most valuable type-strain genomes for metagenomic binning, comparative biology and taxonomic classification.</title>
        <authorList>
            <person name="Goeker M."/>
        </authorList>
    </citation>
    <scope>NUCLEOTIDE SEQUENCE [LARGE SCALE GENOMIC DNA]</scope>
    <source>
        <strain evidence="4 5">DSM 22368</strain>
    </source>
</reference>
<feature type="coiled-coil region" evidence="1">
    <location>
        <begin position="208"/>
        <end position="237"/>
    </location>
</feature>
<evidence type="ECO:0000313" key="5">
    <source>
        <dbReference type="Proteomes" id="UP000528457"/>
    </source>
</evidence>
<gene>
    <name evidence="4" type="ORF">HNR48_003388</name>
</gene>
<evidence type="ECO:0000256" key="2">
    <source>
        <dbReference type="SAM" id="Phobius"/>
    </source>
</evidence>
<keyword evidence="2" id="KW-0472">Membrane</keyword>
<keyword evidence="1" id="KW-0175">Coiled coil</keyword>
<name>A0A7X0JXH4_9GAMM</name>
<proteinExistence type="predicted"/>
<evidence type="ECO:0000259" key="3">
    <source>
        <dbReference type="Pfam" id="PF05170"/>
    </source>
</evidence>
<protein>
    <submittedName>
        <fullName evidence="4">Uncharacterized protein involved in outer membrane biogenesis</fullName>
    </submittedName>
</protein>
<comment type="caution">
    <text evidence="4">The sequence shown here is derived from an EMBL/GenBank/DDBJ whole genome shotgun (WGS) entry which is preliminary data.</text>
</comment>
<feature type="transmembrane region" description="Helical" evidence="2">
    <location>
        <begin position="7"/>
        <end position="26"/>
    </location>
</feature>
<sequence length="257" mass="27492">MKALKILIGLVVVVVIAVVVIAMLFLNNINQLTVDTVQDQGSAMLKTEVKLQAANIELTKGKGSLQNLTVANPSGFSQANAVEMGAVILHIDPESLLGDVKVIKEISVDGAKLLAEQKNLKDTNLQALLDNIQQSAGPAKEAAPAEKGPDVRLMVEKFRFTNGQLNLKSAQFGERSINLPTIALDNIGDKTTGLTPEQLGQAVVAPLLEQVKAAVTKELTELAKAKAEEKLKEKLQEKLTDKIGGEAVDKLKSIFGR</sequence>
<organism evidence="4 5">
    <name type="scientific">Pseudoteredinibacter isoporae</name>
    <dbReference type="NCBI Taxonomy" id="570281"/>
    <lineage>
        <taxon>Bacteria</taxon>
        <taxon>Pseudomonadati</taxon>
        <taxon>Pseudomonadota</taxon>
        <taxon>Gammaproteobacteria</taxon>
        <taxon>Cellvibrionales</taxon>
        <taxon>Cellvibrionaceae</taxon>
        <taxon>Pseudoteredinibacter</taxon>
    </lineage>
</organism>
<dbReference type="Proteomes" id="UP000528457">
    <property type="component" value="Unassembled WGS sequence"/>
</dbReference>